<sequence>MSRRMENKVLYVTGVIDTELWNKASWMGTAVLSDKKAAPYLGLLFQNREAAIKIFEQWNKDFGHRDLYEEIRIAVIEGDVPEQEFGYTVHITTNQENLVTKCKKLNFSEPQVLFVVISRFRRMPTSRNNQNMKIFREEVERFLSYKIIPIYMGEKGLEPLFDYEIEKTEIFFRKVDEILENDIDIACIKKSITKDTE</sequence>
<gene>
    <name evidence="1" type="ORF">HZF06_18060</name>
</gene>
<organism evidence="1 2">
    <name type="scientific">Clostridium intestinale</name>
    <dbReference type="NCBI Taxonomy" id="36845"/>
    <lineage>
        <taxon>Bacteria</taxon>
        <taxon>Bacillati</taxon>
        <taxon>Bacillota</taxon>
        <taxon>Clostridia</taxon>
        <taxon>Eubacteriales</taxon>
        <taxon>Clostridiaceae</taxon>
        <taxon>Clostridium</taxon>
    </lineage>
</organism>
<reference evidence="1 2" key="1">
    <citation type="submission" date="2020-07" db="EMBL/GenBank/DDBJ databases">
        <title>Electron transfer.</title>
        <authorList>
            <person name="Huang L."/>
            <person name="Liu X."/>
            <person name="Zhou S."/>
        </authorList>
    </citation>
    <scope>NUCLEOTIDE SEQUENCE [LARGE SCALE GENOMIC DNA]</scope>
    <source>
        <strain evidence="1 2">Lx1</strain>
    </source>
</reference>
<dbReference type="KEGG" id="cint:HZF06_18060"/>
<protein>
    <submittedName>
        <fullName evidence="1">Uncharacterized protein</fullName>
    </submittedName>
</protein>
<evidence type="ECO:0000313" key="2">
    <source>
        <dbReference type="Proteomes" id="UP000512286"/>
    </source>
</evidence>
<dbReference type="EMBL" id="CP059378">
    <property type="protein sequence ID" value="QLY78970.1"/>
    <property type="molecule type" value="Genomic_DNA"/>
</dbReference>
<evidence type="ECO:0000313" key="1">
    <source>
        <dbReference type="EMBL" id="QLY78970.1"/>
    </source>
</evidence>
<proteinExistence type="predicted"/>
<name>A0A7D6VST4_9CLOT</name>
<accession>A0A7D6VST4</accession>
<dbReference type="Proteomes" id="UP000512286">
    <property type="component" value="Chromosome"/>
</dbReference>
<dbReference type="AlphaFoldDB" id="A0A7D6VST4"/>